<comment type="caution">
    <text evidence="1">The sequence shown here is derived from an EMBL/GenBank/DDBJ whole genome shotgun (WGS) entry which is preliminary data.</text>
</comment>
<organism evidence="1 2">
    <name type="scientific">Macrophomina phaseolina</name>
    <dbReference type="NCBI Taxonomy" id="35725"/>
    <lineage>
        <taxon>Eukaryota</taxon>
        <taxon>Fungi</taxon>
        <taxon>Dikarya</taxon>
        <taxon>Ascomycota</taxon>
        <taxon>Pezizomycotina</taxon>
        <taxon>Dothideomycetes</taxon>
        <taxon>Dothideomycetes incertae sedis</taxon>
        <taxon>Botryosphaeriales</taxon>
        <taxon>Botryosphaeriaceae</taxon>
        <taxon>Macrophomina</taxon>
    </lineage>
</organism>
<sequence>MGILAEGSLFAIVALGSVILVASITTEGSLTCVHSVRWLVMYPPGLRLAVVTWGESRGLNQHLQLFQSRGAISAVTLFRENL</sequence>
<evidence type="ECO:0008006" key="3">
    <source>
        <dbReference type="Google" id="ProtNLM"/>
    </source>
</evidence>
<keyword evidence="2" id="KW-1185">Reference proteome</keyword>
<protein>
    <recommendedName>
        <fullName evidence="3">Secreted protein</fullName>
    </recommendedName>
</protein>
<proteinExistence type="predicted"/>
<evidence type="ECO:0000313" key="1">
    <source>
        <dbReference type="EMBL" id="KAH7025392.1"/>
    </source>
</evidence>
<evidence type="ECO:0000313" key="2">
    <source>
        <dbReference type="Proteomes" id="UP000774617"/>
    </source>
</evidence>
<accession>A0ABQ8FT82</accession>
<dbReference type="Proteomes" id="UP000774617">
    <property type="component" value="Unassembled WGS sequence"/>
</dbReference>
<name>A0ABQ8FT82_9PEZI</name>
<dbReference type="EMBL" id="JAGTJR010000060">
    <property type="protein sequence ID" value="KAH7025392.1"/>
    <property type="molecule type" value="Genomic_DNA"/>
</dbReference>
<gene>
    <name evidence="1" type="ORF">B0J12DRAFT_686377</name>
</gene>
<reference evidence="1 2" key="1">
    <citation type="journal article" date="2021" name="Nat. Commun.">
        <title>Genetic determinants of endophytism in the Arabidopsis root mycobiome.</title>
        <authorList>
            <person name="Mesny F."/>
            <person name="Miyauchi S."/>
            <person name="Thiergart T."/>
            <person name="Pickel B."/>
            <person name="Atanasova L."/>
            <person name="Karlsson M."/>
            <person name="Huettel B."/>
            <person name="Barry K.W."/>
            <person name="Haridas S."/>
            <person name="Chen C."/>
            <person name="Bauer D."/>
            <person name="Andreopoulos W."/>
            <person name="Pangilinan J."/>
            <person name="LaButti K."/>
            <person name="Riley R."/>
            <person name="Lipzen A."/>
            <person name="Clum A."/>
            <person name="Drula E."/>
            <person name="Henrissat B."/>
            <person name="Kohler A."/>
            <person name="Grigoriev I.V."/>
            <person name="Martin F.M."/>
            <person name="Hacquard S."/>
        </authorList>
    </citation>
    <scope>NUCLEOTIDE SEQUENCE [LARGE SCALE GENOMIC DNA]</scope>
    <source>
        <strain evidence="1 2">MPI-SDFR-AT-0080</strain>
    </source>
</reference>